<dbReference type="InterPro" id="IPR036388">
    <property type="entry name" value="WH-like_DNA-bd_sf"/>
</dbReference>
<proteinExistence type="predicted"/>
<dbReference type="InterPro" id="IPR000792">
    <property type="entry name" value="Tscrpt_reg_LuxR_C"/>
</dbReference>
<dbReference type="RefSeq" id="WP_163900835.1">
    <property type="nucleotide sequence ID" value="NZ_CP048427.1"/>
</dbReference>
<dbReference type="EMBL" id="JAAKZH010000001">
    <property type="protein sequence ID" value="NGO62207.1"/>
    <property type="molecule type" value="Genomic_DNA"/>
</dbReference>
<dbReference type="CDD" id="cd06170">
    <property type="entry name" value="LuxR_C_like"/>
    <property type="match status" value="1"/>
</dbReference>
<keyword evidence="2" id="KW-0238">DNA-binding</keyword>
<name>A0A6M1RZ25_9HYPH</name>
<feature type="domain" description="HTH luxR-type" evidence="4">
    <location>
        <begin position="196"/>
        <end position="261"/>
    </location>
</feature>
<dbReference type="PROSITE" id="PS50043">
    <property type="entry name" value="HTH_LUXR_2"/>
    <property type="match status" value="1"/>
</dbReference>
<sequence length="264" mass="29599">MVKNEFARWNENVGSFIRAIGTPELPRKLSTAIADEMPFDIAMVFAYQGTENPVCLYHNLDEERAATVITAYAKGPYLLDPFYLAAIDPKITGVRHLRKMAPDQFYSTEYYRQHYGRTRIRDEIGIVCRPPGAGAVVISFTRPGDAPFFGRRDFNTMRAIEPVVRAAIEEHWCDGGPAGSDAAKRNAEDPINETLDVMADGILTRREIEITSLILRGHSSRSIAETLNIAEGTVKIHRKNIYQKLGASSQSELFSMFIVQLSKQ</sequence>
<dbReference type="Pfam" id="PF00196">
    <property type="entry name" value="GerE"/>
    <property type="match status" value="1"/>
</dbReference>
<dbReference type="GO" id="GO:0003677">
    <property type="term" value="F:DNA binding"/>
    <property type="evidence" value="ECO:0007669"/>
    <property type="project" value="UniProtKB-KW"/>
</dbReference>
<dbReference type="Proteomes" id="UP000477849">
    <property type="component" value="Unassembled WGS sequence"/>
</dbReference>
<dbReference type="AlphaFoldDB" id="A0A6M1RZ25"/>
<dbReference type="PROSITE" id="PS00622">
    <property type="entry name" value="HTH_LUXR_1"/>
    <property type="match status" value="1"/>
</dbReference>
<evidence type="ECO:0000256" key="2">
    <source>
        <dbReference type="ARBA" id="ARBA00023125"/>
    </source>
</evidence>
<gene>
    <name evidence="5" type="ORF">G6N76_00860</name>
</gene>
<keyword evidence="6" id="KW-1185">Reference proteome</keyword>
<comment type="caution">
    <text evidence="5">The sequence shown here is derived from an EMBL/GenBank/DDBJ whole genome shotgun (WGS) entry which is preliminary data.</text>
</comment>
<dbReference type="SUPFAM" id="SSF46894">
    <property type="entry name" value="C-terminal effector domain of the bipartite response regulators"/>
    <property type="match status" value="1"/>
</dbReference>
<dbReference type="SMART" id="SM00421">
    <property type="entry name" value="HTH_LUXR"/>
    <property type="match status" value="1"/>
</dbReference>
<keyword evidence="3" id="KW-0804">Transcription</keyword>
<evidence type="ECO:0000313" key="5">
    <source>
        <dbReference type="EMBL" id="NGO62207.1"/>
    </source>
</evidence>
<organism evidence="5 6">
    <name type="scientific">Rhizobium daejeonense</name>
    <dbReference type="NCBI Taxonomy" id="240521"/>
    <lineage>
        <taxon>Bacteria</taxon>
        <taxon>Pseudomonadati</taxon>
        <taxon>Pseudomonadota</taxon>
        <taxon>Alphaproteobacteria</taxon>
        <taxon>Hyphomicrobiales</taxon>
        <taxon>Rhizobiaceae</taxon>
        <taxon>Rhizobium/Agrobacterium group</taxon>
        <taxon>Rhizobium</taxon>
    </lineage>
</organism>
<evidence type="ECO:0000259" key="4">
    <source>
        <dbReference type="PROSITE" id="PS50043"/>
    </source>
</evidence>
<reference evidence="5 6" key="1">
    <citation type="submission" date="2020-02" db="EMBL/GenBank/DDBJ databases">
        <title>Genome sequence of the type strain CCBAU10050 of Rhizobium daejeonense.</title>
        <authorList>
            <person name="Gao J."/>
            <person name="Sun J."/>
        </authorList>
    </citation>
    <scope>NUCLEOTIDE SEQUENCE [LARGE SCALE GENOMIC DNA]</scope>
    <source>
        <strain evidence="5 6">CCBAU10050</strain>
    </source>
</reference>
<evidence type="ECO:0000313" key="6">
    <source>
        <dbReference type="Proteomes" id="UP000477849"/>
    </source>
</evidence>
<dbReference type="PRINTS" id="PR00038">
    <property type="entry name" value="HTHLUXR"/>
</dbReference>
<protein>
    <submittedName>
        <fullName evidence="5">Helix-turn-helix transcriptional regulator</fullName>
    </submittedName>
</protein>
<accession>A0A6M1RZ25</accession>
<dbReference type="Gene3D" id="1.10.10.10">
    <property type="entry name" value="Winged helix-like DNA-binding domain superfamily/Winged helix DNA-binding domain"/>
    <property type="match status" value="1"/>
</dbReference>
<dbReference type="InterPro" id="IPR016032">
    <property type="entry name" value="Sig_transdc_resp-reg_C-effctor"/>
</dbReference>
<dbReference type="PANTHER" id="PTHR44688:SF16">
    <property type="entry name" value="DNA-BINDING TRANSCRIPTIONAL ACTIVATOR DEVR_DOSR"/>
    <property type="match status" value="1"/>
</dbReference>
<keyword evidence="1" id="KW-0805">Transcription regulation</keyword>
<dbReference type="PANTHER" id="PTHR44688">
    <property type="entry name" value="DNA-BINDING TRANSCRIPTIONAL ACTIVATOR DEVR_DOSR"/>
    <property type="match status" value="1"/>
</dbReference>
<evidence type="ECO:0000256" key="3">
    <source>
        <dbReference type="ARBA" id="ARBA00023163"/>
    </source>
</evidence>
<evidence type="ECO:0000256" key="1">
    <source>
        <dbReference type="ARBA" id="ARBA00023015"/>
    </source>
</evidence>
<dbReference type="GO" id="GO:0006355">
    <property type="term" value="P:regulation of DNA-templated transcription"/>
    <property type="evidence" value="ECO:0007669"/>
    <property type="project" value="InterPro"/>
</dbReference>